<keyword evidence="3" id="KW-1185">Reference proteome</keyword>
<feature type="compositionally biased region" description="Basic and acidic residues" evidence="1">
    <location>
        <begin position="230"/>
        <end position="242"/>
    </location>
</feature>
<dbReference type="EMBL" id="JACGCM010001560">
    <property type="protein sequence ID" value="KAF6153550.1"/>
    <property type="molecule type" value="Genomic_DNA"/>
</dbReference>
<accession>A0A7J7MFI3</accession>
<dbReference type="Proteomes" id="UP000541444">
    <property type="component" value="Unassembled WGS sequence"/>
</dbReference>
<evidence type="ECO:0000313" key="3">
    <source>
        <dbReference type="Proteomes" id="UP000541444"/>
    </source>
</evidence>
<evidence type="ECO:0000313" key="2">
    <source>
        <dbReference type="EMBL" id="KAF6153550.1"/>
    </source>
</evidence>
<organism evidence="2 3">
    <name type="scientific">Kingdonia uniflora</name>
    <dbReference type="NCBI Taxonomy" id="39325"/>
    <lineage>
        <taxon>Eukaryota</taxon>
        <taxon>Viridiplantae</taxon>
        <taxon>Streptophyta</taxon>
        <taxon>Embryophyta</taxon>
        <taxon>Tracheophyta</taxon>
        <taxon>Spermatophyta</taxon>
        <taxon>Magnoliopsida</taxon>
        <taxon>Ranunculales</taxon>
        <taxon>Circaeasteraceae</taxon>
        <taxon>Kingdonia</taxon>
    </lineage>
</organism>
<dbReference type="OrthoDB" id="1696432at2759"/>
<comment type="caution">
    <text evidence="2">The sequence shown here is derived from an EMBL/GenBank/DDBJ whole genome shotgun (WGS) entry which is preliminary data.</text>
</comment>
<name>A0A7J7MFI3_9MAGN</name>
<dbReference type="AlphaFoldDB" id="A0A7J7MFI3"/>
<feature type="region of interest" description="Disordered" evidence="1">
    <location>
        <begin position="230"/>
        <end position="264"/>
    </location>
</feature>
<evidence type="ECO:0000256" key="1">
    <source>
        <dbReference type="SAM" id="MobiDB-lite"/>
    </source>
</evidence>
<sequence>MAQKNNDNRANLICHPRTGRKTFARVKAKRMEDNEPIKDLSIYITTRCIGNDLYNMEDRSAEREIDIDILFGQNIGCKSLLVLSGMDGFQLYTIVHFGRNIVPPKMGSIVSYVGGSTKLTTLRAHTSYEDFIRLLEETNEIHHENYKLYNYVYGCACTILLVQDFTVMINMHKSFPGIPFHIWIVNKRRVPTQNFGSGKGLSTPKDTGSGNGLSTSKDIWMLEAEGPLHHNSFSDHKPEYRGYPETNGKGLDPRRFGPLMDDIP</sequence>
<proteinExistence type="predicted"/>
<gene>
    <name evidence="2" type="ORF">GIB67_027417</name>
</gene>
<reference evidence="2 3" key="1">
    <citation type="journal article" date="2020" name="IScience">
        <title>Genome Sequencing of the Endangered Kingdonia uniflora (Circaeasteraceae, Ranunculales) Reveals Potential Mechanisms of Evolutionary Specialization.</title>
        <authorList>
            <person name="Sun Y."/>
            <person name="Deng T."/>
            <person name="Zhang A."/>
            <person name="Moore M.J."/>
            <person name="Landis J.B."/>
            <person name="Lin N."/>
            <person name="Zhang H."/>
            <person name="Zhang X."/>
            <person name="Huang J."/>
            <person name="Zhang X."/>
            <person name="Sun H."/>
            <person name="Wang H."/>
        </authorList>
    </citation>
    <scope>NUCLEOTIDE SEQUENCE [LARGE SCALE GENOMIC DNA]</scope>
    <source>
        <strain evidence="2">TB1705</strain>
        <tissue evidence="2">Leaf</tissue>
    </source>
</reference>
<protein>
    <submittedName>
        <fullName evidence="2">Uncharacterized protein</fullName>
    </submittedName>
</protein>